<protein>
    <submittedName>
        <fullName evidence="1">Uncharacterized protein</fullName>
    </submittedName>
</protein>
<sequence>MAAILDGFLQKLVLHGLFTQQTLQLFDLFCCCREFGGRNDILASHDRGQAAFLILLAPGEDLIGIHAMKPGDMRYRHARLKRFLDNGNFFLWRTTPAALRSE</sequence>
<dbReference type="Proteomes" id="UP000030351">
    <property type="component" value="Unassembled WGS sequence"/>
</dbReference>
<dbReference type="AlphaFoldDB" id="A0A0A3ZD51"/>
<name>A0A0A3ZD51_9GAMM</name>
<evidence type="ECO:0000313" key="1">
    <source>
        <dbReference type="EMBL" id="KGT95546.1"/>
    </source>
</evidence>
<keyword evidence="2" id="KW-1185">Reference proteome</keyword>
<dbReference type="EMBL" id="JRUQ01000013">
    <property type="protein sequence ID" value="KGT95546.1"/>
    <property type="molecule type" value="Genomic_DNA"/>
</dbReference>
<reference evidence="1 2" key="1">
    <citation type="submission" date="2014-10" db="EMBL/GenBank/DDBJ databases">
        <title>Genome sequence of Erwinia typographi M043b.</title>
        <authorList>
            <person name="Chan K.-G."/>
            <person name="Tan W.-S."/>
        </authorList>
    </citation>
    <scope>NUCLEOTIDE SEQUENCE [LARGE SCALE GENOMIC DNA]</scope>
    <source>
        <strain evidence="1 2">M043b</strain>
    </source>
</reference>
<evidence type="ECO:0000313" key="2">
    <source>
        <dbReference type="Proteomes" id="UP000030351"/>
    </source>
</evidence>
<gene>
    <name evidence="1" type="ORF">NG99_02990</name>
</gene>
<organism evidence="1 2">
    <name type="scientific">Erwinia typographi</name>
    <dbReference type="NCBI Taxonomy" id="371042"/>
    <lineage>
        <taxon>Bacteria</taxon>
        <taxon>Pseudomonadati</taxon>
        <taxon>Pseudomonadota</taxon>
        <taxon>Gammaproteobacteria</taxon>
        <taxon>Enterobacterales</taxon>
        <taxon>Erwiniaceae</taxon>
        <taxon>Erwinia</taxon>
    </lineage>
</organism>
<accession>A0A0A3ZD51</accession>
<proteinExistence type="predicted"/>
<comment type="caution">
    <text evidence="1">The sequence shown here is derived from an EMBL/GenBank/DDBJ whole genome shotgun (WGS) entry which is preliminary data.</text>
</comment>